<keyword evidence="3" id="KW-1185">Reference proteome</keyword>
<evidence type="ECO:0008006" key="4">
    <source>
        <dbReference type="Google" id="ProtNLM"/>
    </source>
</evidence>
<dbReference type="EMBL" id="LMWW01000060">
    <property type="protein sequence ID" value="KUN77523.1"/>
    <property type="molecule type" value="Genomic_DNA"/>
</dbReference>
<proteinExistence type="predicted"/>
<dbReference type="OrthoDB" id="4217146at2"/>
<dbReference type="Proteomes" id="UP000052982">
    <property type="component" value="Unassembled WGS sequence"/>
</dbReference>
<gene>
    <name evidence="2" type="ORF">AQJ64_33930</name>
</gene>
<comment type="caution">
    <text evidence="2">The sequence shown here is derived from an EMBL/GenBank/DDBJ whole genome shotgun (WGS) entry which is preliminary data.</text>
</comment>
<evidence type="ECO:0000313" key="3">
    <source>
        <dbReference type="Proteomes" id="UP000052982"/>
    </source>
</evidence>
<reference evidence="2 3" key="1">
    <citation type="submission" date="2015-10" db="EMBL/GenBank/DDBJ databases">
        <title>Draft genome sequence of Streptomyces griseoruber DSM 40281, type strain for the species Streptomyces griseoruber.</title>
        <authorList>
            <person name="Ruckert C."/>
            <person name="Winkler A."/>
            <person name="Kalinowski J."/>
            <person name="Kampfer P."/>
            <person name="Glaeser S."/>
        </authorList>
    </citation>
    <scope>NUCLEOTIDE SEQUENCE [LARGE SCALE GENOMIC DNA]</scope>
    <source>
        <strain evidence="2 3">DSM 40281</strain>
    </source>
</reference>
<keyword evidence="1" id="KW-0732">Signal</keyword>
<evidence type="ECO:0000313" key="2">
    <source>
        <dbReference type="EMBL" id="KUN77523.1"/>
    </source>
</evidence>
<dbReference type="AlphaFoldDB" id="A0A101SPB6"/>
<sequence length="139" mass="15285">MKKVLAGVMAATAFLAGAGTAWGAVGWSGVPVLKSGGVRFLEGEHRFNPAGRNHGAFEWKGKLKDADTEDGHNVYLQVRVEGHAWVRYNGKQRKTVSLHHSNWDGAQRYATKAEIRACRDRGSLHPDNCSRNAKFLADQ</sequence>
<organism evidence="2 3">
    <name type="scientific">Streptomyces griseoruber</name>
    <dbReference type="NCBI Taxonomy" id="1943"/>
    <lineage>
        <taxon>Bacteria</taxon>
        <taxon>Bacillati</taxon>
        <taxon>Actinomycetota</taxon>
        <taxon>Actinomycetes</taxon>
        <taxon>Kitasatosporales</taxon>
        <taxon>Streptomycetaceae</taxon>
        <taxon>Streptomyces</taxon>
    </lineage>
</organism>
<feature type="signal peptide" evidence="1">
    <location>
        <begin position="1"/>
        <end position="23"/>
    </location>
</feature>
<dbReference type="RefSeq" id="WP_059203255.1">
    <property type="nucleotide sequence ID" value="NZ_JBIRTR010000001.1"/>
</dbReference>
<feature type="chain" id="PRO_5007106411" description="DUF5666 domain-containing protein" evidence="1">
    <location>
        <begin position="24"/>
        <end position="139"/>
    </location>
</feature>
<protein>
    <recommendedName>
        <fullName evidence="4">DUF5666 domain-containing protein</fullName>
    </recommendedName>
</protein>
<evidence type="ECO:0000256" key="1">
    <source>
        <dbReference type="SAM" id="SignalP"/>
    </source>
</evidence>
<name>A0A101SPB6_9ACTN</name>
<accession>A0A101SPB6</accession>